<name>A0A6A5WEN8_9PLEO</name>
<reference evidence="2" key="1">
    <citation type="journal article" date="2020" name="Stud. Mycol.">
        <title>101 Dothideomycetes genomes: a test case for predicting lifestyles and emergence of pathogens.</title>
        <authorList>
            <person name="Haridas S."/>
            <person name="Albert R."/>
            <person name="Binder M."/>
            <person name="Bloem J."/>
            <person name="Labutti K."/>
            <person name="Salamov A."/>
            <person name="Andreopoulos B."/>
            <person name="Baker S."/>
            <person name="Barry K."/>
            <person name="Bills G."/>
            <person name="Bluhm B."/>
            <person name="Cannon C."/>
            <person name="Castanera R."/>
            <person name="Culley D."/>
            <person name="Daum C."/>
            <person name="Ezra D."/>
            <person name="Gonzalez J."/>
            <person name="Henrissat B."/>
            <person name="Kuo A."/>
            <person name="Liang C."/>
            <person name="Lipzen A."/>
            <person name="Lutzoni F."/>
            <person name="Magnuson J."/>
            <person name="Mondo S."/>
            <person name="Nolan M."/>
            <person name="Ohm R."/>
            <person name="Pangilinan J."/>
            <person name="Park H.-J."/>
            <person name="Ramirez L."/>
            <person name="Alfaro M."/>
            <person name="Sun H."/>
            <person name="Tritt A."/>
            <person name="Yoshinaga Y."/>
            <person name="Zwiers L.-H."/>
            <person name="Turgeon B."/>
            <person name="Goodwin S."/>
            <person name="Spatafora J."/>
            <person name="Crous P."/>
            <person name="Grigoriev I."/>
        </authorList>
    </citation>
    <scope>NUCLEOTIDE SEQUENCE</scope>
    <source>
        <strain evidence="2">CBS 123094</strain>
    </source>
</reference>
<protein>
    <submittedName>
        <fullName evidence="2">Uncharacterized protein</fullName>
    </submittedName>
</protein>
<evidence type="ECO:0000313" key="2">
    <source>
        <dbReference type="EMBL" id="KAF2000353.1"/>
    </source>
</evidence>
<proteinExistence type="predicted"/>
<feature type="compositionally biased region" description="Basic and acidic residues" evidence="1">
    <location>
        <begin position="124"/>
        <end position="144"/>
    </location>
</feature>
<dbReference type="AlphaFoldDB" id="A0A6A5WEN8"/>
<keyword evidence="3" id="KW-1185">Reference proteome</keyword>
<organism evidence="2 3">
    <name type="scientific">Amniculicola lignicola CBS 123094</name>
    <dbReference type="NCBI Taxonomy" id="1392246"/>
    <lineage>
        <taxon>Eukaryota</taxon>
        <taxon>Fungi</taxon>
        <taxon>Dikarya</taxon>
        <taxon>Ascomycota</taxon>
        <taxon>Pezizomycotina</taxon>
        <taxon>Dothideomycetes</taxon>
        <taxon>Pleosporomycetidae</taxon>
        <taxon>Pleosporales</taxon>
        <taxon>Amniculicolaceae</taxon>
        <taxon>Amniculicola</taxon>
    </lineage>
</organism>
<dbReference type="EMBL" id="ML977589">
    <property type="protein sequence ID" value="KAF2000353.1"/>
    <property type="molecule type" value="Genomic_DNA"/>
</dbReference>
<gene>
    <name evidence="2" type="ORF">P154DRAFT_200844</name>
</gene>
<sequence>MGWEPSSSYETPLQVGCIFSYPAHTHALNFEELDRLSQFVGSRGMKRSIFGAQKLLLRIQGSYLAISSVKTASTPYALAWALRFLSIPQSKKCRWFLRARRSSERTATHPPSIRSTYRFQQPRRLDIDSTRNTSDELKHGRCTDIEGAGASSAAK</sequence>
<evidence type="ECO:0000313" key="3">
    <source>
        <dbReference type="Proteomes" id="UP000799779"/>
    </source>
</evidence>
<feature type="region of interest" description="Disordered" evidence="1">
    <location>
        <begin position="124"/>
        <end position="155"/>
    </location>
</feature>
<accession>A0A6A5WEN8</accession>
<dbReference type="Proteomes" id="UP000799779">
    <property type="component" value="Unassembled WGS sequence"/>
</dbReference>
<evidence type="ECO:0000256" key="1">
    <source>
        <dbReference type="SAM" id="MobiDB-lite"/>
    </source>
</evidence>